<dbReference type="STRING" id="1437606.BBOH_1254"/>
<name>A0A086ZEP4_9BIFI</name>
<reference evidence="1 2" key="1">
    <citation type="submission" date="2014-03" db="EMBL/GenBank/DDBJ databases">
        <title>Genomics of Bifidobacteria.</title>
        <authorList>
            <person name="Ventura M."/>
            <person name="Milani C."/>
            <person name="Lugli G.A."/>
        </authorList>
    </citation>
    <scope>NUCLEOTIDE SEQUENCE [LARGE SCALE GENOMIC DNA]</scope>
    <source>
        <strain evidence="1 2">DSM 22767</strain>
    </source>
</reference>
<dbReference type="AlphaFoldDB" id="A0A086ZEP4"/>
<dbReference type="EMBL" id="JGYP01000004">
    <property type="protein sequence ID" value="KFI44994.1"/>
    <property type="molecule type" value="Genomic_DNA"/>
</dbReference>
<proteinExistence type="predicted"/>
<keyword evidence="2" id="KW-1185">Reference proteome</keyword>
<dbReference type="Proteomes" id="UP000029096">
    <property type="component" value="Unassembled WGS sequence"/>
</dbReference>
<accession>A0A086ZEP4</accession>
<gene>
    <name evidence="1" type="ORF">BBOH_1254</name>
</gene>
<protein>
    <submittedName>
        <fullName evidence="1">Uncharacterized protein</fullName>
    </submittedName>
</protein>
<evidence type="ECO:0000313" key="1">
    <source>
        <dbReference type="EMBL" id="KFI44994.1"/>
    </source>
</evidence>
<organism evidence="1 2">
    <name type="scientific">Bifidobacterium bohemicum DSM 22767</name>
    <dbReference type="NCBI Taxonomy" id="1437606"/>
    <lineage>
        <taxon>Bacteria</taxon>
        <taxon>Bacillati</taxon>
        <taxon>Actinomycetota</taxon>
        <taxon>Actinomycetes</taxon>
        <taxon>Bifidobacteriales</taxon>
        <taxon>Bifidobacteriaceae</taxon>
        <taxon>Bifidobacterium</taxon>
    </lineage>
</organism>
<sequence length="33" mass="3492">MPFGGRFGSVGGKRCIRPLPTSGTLGLSGWNER</sequence>
<evidence type="ECO:0000313" key="2">
    <source>
        <dbReference type="Proteomes" id="UP000029096"/>
    </source>
</evidence>
<comment type="caution">
    <text evidence="1">The sequence shown here is derived from an EMBL/GenBank/DDBJ whole genome shotgun (WGS) entry which is preliminary data.</text>
</comment>